<evidence type="ECO:0000256" key="4">
    <source>
        <dbReference type="ARBA" id="ARBA00023136"/>
    </source>
</evidence>
<dbReference type="InterPro" id="IPR035952">
    <property type="entry name" value="Rhomboid-like_sf"/>
</dbReference>
<evidence type="ECO:0000256" key="3">
    <source>
        <dbReference type="ARBA" id="ARBA00022989"/>
    </source>
</evidence>
<dbReference type="EMBL" id="JACNEP010000002">
    <property type="protein sequence ID" value="MBC3764781.1"/>
    <property type="molecule type" value="Genomic_DNA"/>
</dbReference>
<reference evidence="7" key="2">
    <citation type="submission" date="2020-08" db="EMBL/GenBank/DDBJ databases">
        <authorList>
            <person name="Lai Q."/>
        </authorList>
    </citation>
    <scope>NUCLEOTIDE SEQUENCE</scope>
    <source>
        <strain evidence="7">S27-2</strain>
    </source>
</reference>
<dbReference type="Proteomes" id="UP000601768">
    <property type="component" value="Unassembled WGS sequence"/>
</dbReference>
<feature type="transmembrane region" description="Helical" evidence="5">
    <location>
        <begin position="139"/>
        <end position="158"/>
    </location>
</feature>
<evidence type="ECO:0000259" key="6">
    <source>
        <dbReference type="Pfam" id="PF01694"/>
    </source>
</evidence>
<dbReference type="InterPro" id="IPR022764">
    <property type="entry name" value="Peptidase_S54_rhomboid_dom"/>
</dbReference>
<feature type="transmembrane region" description="Helical" evidence="5">
    <location>
        <begin position="164"/>
        <end position="184"/>
    </location>
</feature>
<feature type="domain" description="Peptidase S54 rhomboid" evidence="6">
    <location>
        <begin position="49"/>
        <end position="182"/>
    </location>
</feature>
<comment type="caution">
    <text evidence="7">The sequence shown here is derived from an EMBL/GenBank/DDBJ whole genome shotgun (WGS) entry which is preliminary data.</text>
</comment>
<evidence type="ECO:0000256" key="1">
    <source>
        <dbReference type="ARBA" id="ARBA00004141"/>
    </source>
</evidence>
<keyword evidence="4 5" id="KW-0472">Membrane</keyword>
<protein>
    <submittedName>
        <fullName evidence="7">Rhomboid family intramembrane serine protease</fullName>
    </submittedName>
</protein>
<keyword evidence="8" id="KW-1185">Reference proteome</keyword>
<dbReference type="GO" id="GO:0004252">
    <property type="term" value="F:serine-type endopeptidase activity"/>
    <property type="evidence" value="ECO:0007669"/>
    <property type="project" value="InterPro"/>
</dbReference>
<dbReference type="GO" id="GO:0016020">
    <property type="term" value="C:membrane"/>
    <property type="evidence" value="ECO:0007669"/>
    <property type="project" value="UniProtKB-SubCell"/>
</dbReference>
<organism evidence="7 8">
    <name type="scientific">Neptunicella marina</name>
    <dbReference type="NCBI Taxonomy" id="2125989"/>
    <lineage>
        <taxon>Bacteria</taxon>
        <taxon>Pseudomonadati</taxon>
        <taxon>Pseudomonadota</taxon>
        <taxon>Gammaproteobacteria</taxon>
        <taxon>Alteromonadales</taxon>
        <taxon>Alteromonadaceae</taxon>
        <taxon>Neptunicella</taxon>
    </lineage>
</organism>
<keyword evidence="7" id="KW-0378">Hydrolase</keyword>
<dbReference type="Gene3D" id="1.20.1540.10">
    <property type="entry name" value="Rhomboid-like"/>
    <property type="match status" value="1"/>
</dbReference>
<evidence type="ECO:0000313" key="7">
    <source>
        <dbReference type="EMBL" id="MBC3764781.1"/>
    </source>
</evidence>
<comment type="subcellular location">
    <subcellularLocation>
        <location evidence="1">Membrane</location>
        <topology evidence="1">Multi-pass membrane protein</topology>
    </subcellularLocation>
</comment>
<dbReference type="Pfam" id="PF01694">
    <property type="entry name" value="Rhomboid"/>
    <property type="match status" value="1"/>
</dbReference>
<sequence>MLLNGKPLSFKQELKLVGIVVGIVTLVEFINLITQGWLNQFGLVPREVHQLLGIFFSPFLHGSLAHYLSNILPLAIFSLLLLQYGKKAYFMVTLWLIVTSGILVWLFGRTAYHIGASGLIYGYFGFLILAGFMAKQLKLIVISIAVAFVYGGLVWGVFPNPQRFVSWEYHLFGFAAGLVAARYWQYKRT</sequence>
<dbReference type="AlphaFoldDB" id="A0A8J6M2U6"/>
<feature type="transmembrane region" description="Helical" evidence="5">
    <location>
        <begin position="114"/>
        <end position="132"/>
    </location>
</feature>
<dbReference type="SUPFAM" id="SSF144091">
    <property type="entry name" value="Rhomboid-like"/>
    <property type="match status" value="1"/>
</dbReference>
<evidence type="ECO:0000256" key="5">
    <source>
        <dbReference type="SAM" id="Phobius"/>
    </source>
</evidence>
<feature type="transmembrane region" description="Helical" evidence="5">
    <location>
        <begin position="58"/>
        <end position="82"/>
    </location>
</feature>
<proteinExistence type="predicted"/>
<name>A0A8J6M2U6_9ALTE</name>
<feature type="transmembrane region" description="Helical" evidence="5">
    <location>
        <begin position="16"/>
        <end position="38"/>
    </location>
</feature>
<keyword evidence="3 5" id="KW-1133">Transmembrane helix</keyword>
<evidence type="ECO:0000256" key="2">
    <source>
        <dbReference type="ARBA" id="ARBA00022692"/>
    </source>
</evidence>
<gene>
    <name evidence="7" type="ORF">H8B19_02760</name>
</gene>
<reference evidence="7" key="1">
    <citation type="journal article" date="2018" name="Int. J. Syst. Evol. Microbiol.">
        <title>Neptunicella marina gen. nov., sp. nov., isolated from surface seawater.</title>
        <authorList>
            <person name="Liu X."/>
            <person name="Lai Q."/>
            <person name="Du Y."/>
            <person name="Zhang X."/>
            <person name="Liu Z."/>
            <person name="Sun F."/>
            <person name="Shao Z."/>
        </authorList>
    </citation>
    <scope>NUCLEOTIDE SEQUENCE</scope>
    <source>
        <strain evidence="7">S27-2</strain>
    </source>
</reference>
<dbReference type="GO" id="GO:0006508">
    <property type="term" value="P:proteolysis"/>
    <property type="evidence" value="ECO:0007669"/>
    <property type="project" value="UniProtKB-KW"/>
</dbReference>
<dbReference type="RefSeq" id="WP_186505258.1">
    <property type="nucleotide sequence ID" value="NZ_JACNEP010000002.1"/>
</dbReference>
<keyword evidence="2 5" id="KW-0812">Transmembrane</keyword>
<keyword evidence="7" id="KW-0645">Protease</keyword>
<feature type="transmembrane region" description="Helical" evidence="5">
    <location>
        <begin position="89"/>
        <end position="108"/>
    </location>
</feature>
<evidence type="ECO:0000313" key="8">
    <source>
        <dbReference type="Proteomes" id="UP000601768"/>
    </source>
</evidence>
<accession>A0A8J6M2U6</accession>